<dbReference type="EMBL" id="NHMP01000003">
    <property type="protein sequence ID" value="OXE49654.1"/>
    <property type="molecule type" value="Genomic_DNA"/>
</dbReference>
<dbReference type="CDD" id="cd02440">
    <property type="entry name" value="AdoMet_MTases"/>
    <property type="match status" value="1"/>
</dbReference>
<dbReference type="Pfam" id="PF05175">
    <property type="entry name" value="MTS"/>
    <property type="match status" value="1"/>
</dbReference>
<keyword evidence="2 5" id="KW-0808">Transferase</keyword>
<evidence type="ECO:0000256" key="1">
    <source>
        <dbReference type="ARBA" id="ARBA00022603"/>
    </source>
</evidence>
<dbReference type="PANTHER" id="PTHR47806:SF1">
    <property type="entry name" value="RIBOSOMAL PROTEIN UL3 GLUTAMINE METHYLTRANSFERASE"/>
    <property type="match status" value="1"/>
</dbReference>
<dbReference type="GeneID" id="78361550"/>
<dbReference type="Proteomes" id="UP000214610">
    <property type="component" value="Unassembled WGS sequence"/>
</dbReference>
<dbReference type="InterPro" id="IPR002052">
    <property type="entry name" value="DNA_methylase_N6_adenine_CS"/>
</dbReference>
<dbReference type="AlphaFoldDB" id="A0A227KNX7"/>
<name>A0A227KNX7_9BURK</name>
<accession>A0A227KNX7</accession>
<dbReference type="RefSeq" id="WP_066593033.1">
    <property type="nucleotide sequence ID" value="NZ_CP065313.1"/>
</dbReference>
<dbReference type="PROSITE" id="PS00092">
    <property type="entry name" value="N6_MTASE"/>
    <property type="match status" value="1"/>
</dbReference>
<dbReference type="GO" id="GO:0005829">
    <property type="term" value="C:cytosol"/>
    <property type="evidence" value="ECO:0007669"/>
    <property type="project" value="TreeGrafter"/>
</dbReference>
<keyword evidence="1 5" id="KW-0489">Methyltransferase</keyword>
<evidence type="ECO:0000256" key="3">
    <source>
        <dbReference type="ARBA" id="ARBA00022691"/>
    </source>
</evidence>
<evidence type="ECO:0000256" key="2">
    <source>
        <dbReference type="ARBA" id="ARBA00022679"/>
    </source>
</evidence>
<protein>
    <submittedName>
        <fullName evidence="5">50S ribosomal protein L3 N(5)-glutamine methyltransferase</fullName>
    </submittedName>
</protein>
<dbReference type="GO" id="GO:0036009">
    <property type="term" value="F:protein-glutamine N-methyltransferase activity"/>
    <property type="evidence" value="ECO:0007669"/>
    <property type="project" value="InterPro"/>
</dbReference>
<dbReference type="GO" id="GO:0003676">
    <property type="term" value="F:nucleic acid binding"/>
    <property type="evidence" value="ECO:0007669"/>
    <property type="project" value="InterPro"/>
</dbReference>
<dbReference type="NCBIfam" id="TIGR00536">
    <property type="entry name" value="hemK_fam"/>
    <property type="match status" value="1"/>
</dbReference>
<proteinExistence type="predicted"/>
<reference evidence="6" key="1">
    <citation type="submission" date="2017-05" db="EMBL/GenBank/DDBJ databases">
        <title>Improved OligoMM genomes.</title>
        <authorList>
            <person name="Garzetti D."/>
        </authorList>
    </citation>
    <scope>NUCLEOTIDE SEQUENCE [LARGE SCALE GENOMIC DNA]</scope>
    <source>
        <strain evidence="6">YL45</strain>
    </source>
</reference>
<dbReference type="GO" id="GO:0032259">
    <property type="term" value="P:methylation"/>
    <property type="evidence" value="ECO:0007669"/>
    <property type="project" value="UniProtKB-KW"/>
</dbReference>
<keyword evidence="5" id="KW-0687">Ribonucleoprotein</keyword>
<feature type="domain" description="Methyltransferase small" evidence="4">
    <location>
        <begin position="132"/>
        <end position="213"/>
    </location>
</feature>
<dbReference type="GO" id="GO:0005840">
    <property type="term" value="C:ribosome"/>
    <property type="evidence" value="ECO:0007669"/>
    <property type="project" value="UniProtKB-KW"/>
</dbReference>
<evidence type="ECO:0000313" key="5">
    <source>
        <dbReference type="EMBL" id="OXE49654.1"/>
    </source>
</evidence>
<organism evidence="5 6">
    <name type="scientific">Turicimonas muris</name>
    <dbReference type="NCBI Taxonomy" id="1796652"/>
    <lineage>
        <taxon>Bacteria</taxon>
        <taxon>Pseudomonadati</taxon>
        <taxon>Pseudomonadota</taxon>
        <taxon>Betaproteobacteria</taxon>
        <taxon>Burkholderiales</taxon>
        <taxon>Sutterellaceae</taxon>
        <taxon>Turicimonas</taxon>
    </lineage>
</organism>
<dbReference type="InterPro" id="IPR004556">
    <property type="entry name" value="HemK-like"/>
</dbReference>
<gene>
    <name evidence="5" type="ORF">ADH67_05840</name>
</gene>
<dbReference type="PANTHER" id="PTHR47806">
    <property type="entry name" value="50S RIBOSOMAL PROTEIN L3 GLUTAMINE METHYLTRANSFERASE"/>
    <property type="match status" value="1"/>
</dbReference>
<comment type="caution">
    <text evidence="5">The sequence shown here is derived from an EMBL/GenBank/DDBJ whole genome shotgun (WGS) entry which is preliminary data.</text>
</comment>
<dbReference type="InterPro" id="IPR017127">
    <property type="entry name" value="Ribosome_uL3_MTase"/>
</dbReference>
<evidence type="ECO:0000259" key="4">
    <source>
        <dbReference type="Pfam" id="PF05175"/>
    </source>
</evidence>
<keyword evidence="5" id="KW-0689">Ribosomal protein</keyword>
<dbReference type="NCBIfam" id="TIGR03533">
    <property type="entry name" value="L3_gln_methyl"/>
    <property type="match status" value="1"/>
</dbReference>
<dbReference type="InterPro" id="IPR007848">
    <property type="entry name" value="Small_mtfrase_dom"/>
</dbReference>
<keyword evidence="6" id="KW-1185">Reference proteome</keyword>
<evidence type="ECO:0000313" key="6">
    <source>
        <dbReference type="Proteomes" id="UP000214610"/>
    </source>
</evidence>
<dbReference type="SUPFAM" id="SSF53335">
    <property type="entry name" value="S-adenosyl-L-methionine-dependent methyltransferases"/>
    <property type="match status" value="1"/>
</dbReference>
<dbReference type="Gene3D" id="3.40.50.150">
    <property type="entry name" value="Vaccinia Virus protein VP39"/>
    <property type="match status" value="1"/>
</dbReference>
<dbReference type="PIRSF" id="PIRSF037167">
    <property type="entry name" value="Mtase_YfcB_prd"/>
    <property type="match status" value="1"/>
</dbReference>
<dbReference type="InterPro" id="IPR029063">
    <property type="entry name" value="SAM-dependent_MTases_sf"/>
</dbReference>
<keyword evidence="3" id="KW-0949">S-adenosyl-L-methionine</keyword>
<sequence length="297" mass="33606">MNLENTAPLRTIRDFVRYAATQLSKANISYAHGYDNPYDEAGFLVLRSLGIELEYENKFLDAALTQDERQFILNPISRRCDELVPTAYLTKEWWLTGHRFFVDDRVLIPRSFIAELIEEKFQPWVKNPEEITSVLDMCTGSGCLAILSSECFPNAEVDAVDISEGALEVAEKNIADYGLEGIVRPIQSDLFTNLVGKKYDVIITNPPYVTTEAMEHLPGEYRHEPELALVAGEDGMDLIKTILEQAKEHLNDGGLMFVELGDGKEAFENRWPELNVVWLPTSGGDDQVFMIRKENLP</sequence>